<dbReference type="SUPFAM" id="SSF53474">
    <property type="entry name" value="alpha/beta-Hydrolases"/>
    <property type="match status" value="1"/>
</dbReference>
<protein>
    <recommendedName>
        <fullName evidence="8">Lipid droplet-associated hydrolase</fullName>
    </recommendedName>
</protein>
<evidence type="ECO:0000256" key="3">
    <source>
        <dbReference type="ARBA" id="ARBA00022677"/>
    </source>
</evidence>
<feature type="transmembrane region" description="Helical" evidence="5">
    <location>
        <begin position="180"/>
        <end position="200"/>
    </location>
</feature>
<evidence type="ECO:0000256" key="1">
    <source>
        <dbReference type="ARBA" id="ARBA00004502"/>
    </source>
</evidence>
<dbReference type="EMBL" id="JAWDJO010000102">
    <property type="protein sequence ID" value="KAL1893841.1"/>
    <property type="molecule type" value="Genomic_DNA"/>
</dbReference>
<keyword evidence="5" id="KW-0472">Membrane</keyword>
<evidence type="ECO:0000256" key="4">
    <source>
        <dbReference type="ARBA" id="ARBA00022801"/>
    </source>
</evidence>
<dbReference type="Pfam" id="PF10230">
    <property type="entry name" value="LIDHydrolase"/>
    <property type="match status" value="1"/>
</dbReference>
<keyword evidence="4" id="KW-0378">Hydrolase</keyword>
<sequence>MPRSLIIPPMGIPKTGRHALVYFIPGNPGLIDYYEQFLSFLNTILMQIDPDVVYDIYGRSLCGFHDEDHVPFGKDGSEPFLVADQIDALYEDLAGRRIENSFDETRIGTPYDFVIIMGHSVGSYLTLEIFKRHERDPKAAPHLNLRAGILLFPTIVHIAQSPKGRQLTRLRCIPGLAESFYILAWLLLLLIPWGALAWMLRSWMGFSPRAAEVTADFLKSRDGVRQALAMGLDEMDVIGGDRWDPYFWKMNVNELPAAADYRDGWDLPSEALASADPVKFYFLFAKDDHWVNTDIRNEWISQRRRNSGEKSSARDKERTEIVVERKGNIPHAFCTREYSSYVVAGWVRDRIRKIEATMVPANNPIEDDEGYEDDMSDGRIYWDDERVY</sequence>
<gene>
    <name evidence="6" type="ORF">Cpir12675_003960</name>
</gene>
<evidence type="ECO:0000313" key="7">
    <source>
        <dbReference type="Proteomes" id="UP001583280"/>
    </source>
</evidence>
<organism evidence="6 7">
    <name type="scientific">Ceratocystis pirilliformis</name>
    <dbReference type="NCBI Taxonomy" id="259994"/>
    <lineage>
        <taxon>Eukaryota</taxon>
        <taxon>Fungi</taxon>
        <taxon>Dikarya</taxon>
        <taxon>Ascomycota</taxon>
        <taxon>Pezizomycotina</taxon>
        <taxon>Sordariomycetes</taxon>
        <taxon>Hypocreomycetidae</taxon>
        <taxon>Microascales</taxon>
        <taxon>Ceratocystidaceae</taxon>
        <taxon>Ceratocystis</taxon>
    </lineage>
</organism>
<dbReference type="PANTHER" id="PTHR13390">
    <property type="entry name" value="LIPASE"/>
    <property type="match status" value="1"/>
</dbReference>
<comment type="subcellular location">
    <subcellularLocation>
        <location evidence="1">Lipid droplet</location>
    </subcellularLocation>
</comment>
<evidence type="ECO:0000256" key="5">
    <source>
        <dbReference type="SAM" id="Phobius"/>
    </source>
</evidence>
<keyword evidence="5" id="KW-1133">Transmembrane helix</keyword>
<keyword evidence="5" id="KW-0812">Transmembrane</keyword>
<comment type="caution">
    <text evidence="6">The sequence shown here is derived from an EMBL/GenBank/DDBJ whole genome shotgun (WGS) entry which is preliminary data.</text>
</comment>
<dbReference type="InterPro" id="IPR019363">
    <property type="entry name" value="LDAH"/>
</dbReference>
<accession>A0ABR3YZM2</accession>
<name>A0ABR3YZM2_9PEZI</name>
<evidence type="ECO:0000313" key="6">
    <source>
        <dbReference type="EMBL" id="KAL1893841.1"/>
    </source>
</evidence>
<evidence type="ECO:0000256" key="2">
    <source>
        <dbReference type="ARBA" id="ARBA00008300"/>
    </source>
</evidence>
<dbReference type="PANTHER" id="PTHR13390:SF0">
    <property type="entry name" value="LIPID DROPLET-ASSOCIATED HYDROLASE"/>
    <property type="match status" value="1"/>
</dbReference>
<dbReference type="Gene3D" id="3.40.50.1820">
    <property type="entry name" value="alpha/beta hydrolase"/>
    <property type="match status" value="1"/>
</dbReference>
<dbReference type="Proteomes" id="UP001583280">
    <property type="component" value="Unassembled WGS sequence"/>
</dbReference>
<evidence type="ECO:0008006" key="8">
    <source>
        <dbReference type="Google" id="ProtNLM"/>
    </source>
</evidence>
<dbReference type="InterPro" id="IPR029058">
    <property type="entry name" value="AB_hydrolase_fold"/>
</dbReference>
<proteinExistence type="inferred from homology"/>
<comment type="similarity">
    <text evidence="2">Belongs to the AB hydrolase superfamily. LDAH family.</text>
</comment>
<reference evidence="6 7" key="1">
    <citation type="journal article" date="2024" name="IMA Fungus">
        <title>IMA Genome - F19 : A genome assembly and annotation guide to empower mycologists, including annotated draft genome sequences of Ceratocystis pirilliformis, Diaporthe australafricana, Fusarium ophioides, Paecilomyces lecythidis, and Sporothrix stenoceras.</title>
        <authorList>
            <person name="Aylward J."/>
            <person name="Wilson A.M."/>
            <person name="Visagie C.M."/>
            <person name="Spraker J."/>
            <person name="Barnes I."/>
            <person name="Buitendag C."/>
            <person name="Ceriani C."/>
            <person name="Del Mar Angel L."/>
            <person name="du Plessis D."/>
            <person name="Fuchs T."/>
            <person name="Gasser K."/>
            <person name="Kramer D."/>
            <person name="Li W."/>
            <person name="Munsamy K."/>
            <person name="Piso A."/>
            <person name="Price J.L."/>
            <person name="Sonnekus B."/>
            <person name="Thomas C."/>
            <person name="van der Nest A."/>
            <person name="van Dijk A."/>
            <person name="van Heerden A."/>
            <person name="van Vuuren N."/>
            <person name="Yilmaz N."/>
            <person name="Duong T.A."/>
            <person name="van der Merwe N.A."/>
            <person name="Wingfield M.J."/>
            <person name="Wingfield B.D."/>
        </authorList>
    </citation>
    <scope>NUCLEOTIDE SEQUENCE [LARGE SCALE GENOMIC DNA]</scope>
    <source>
        <strain evidence="6 7">CMW 12675</strain>
    </source>
</reference>
<keyword evidence="3" id="KW-0551">Lipid droplet</keyword>
<keyword evidence="7" id="KW-1185">Reference proteome</keyword>